<dbReference type="PATRIC" id="fig|907348.3.peg.2691"/>
<evidence type="ECO:0000313" key="2">
    <source>
        <dbReference type="Proteomes" id="UP000003571"/>
    </source>
</evidence>
<dbReference type="eggNOG" id="COG0642">
    <property type="taxonomic scope" value="Bacteria"/>
</dbReference>
<dbReference type="GO" id="GO:0005524">
    <property type="term" value="F:ATP binding"/>
    <property type="evidence" value="ECO:0007669"/>
    <property type="project" value="UniProtKB-KW"/>
</dbReference>
<dbReference type="Gene3D" id="3.30.565.10">
    <property type="entry name" value="Histidine kinase-like ATPase, C-terminal domain"/>
    <property type="match status" value="1"/>
</dbReference>
<keyword evidence="1" id="KW-0547">Nucleotide-binding</keyword>
<accession>H7EP03</accession>
<reference evidence="1 2" key="1">
    <citation type="submission" date="2011-09" db="EMBL/GenBank/DDBJ databases">
        <title>The draft genome of Treponema saccharophilum DSM 2985.</title>
        <authorList>
            <consortium name="US DOE Joint Genome Institute (JGI-PGF)"/>
            <person name="Lucas S."/>
            <person name="Copeland A."/>
            <person name="Lapidus A."/>
            <person name="Glavina del Rio T."/>
            <person name="Dalin E."/>
            <person name="Tice H."/>
            <person name="Bruce D."/>
            <person name="Goodwin L."/>
            <person name="Pitluck S."/>
            <person name="Peters L."/>
            <person name="Kyrpides N."/>
            <person name="Mavromatis K."/>
            <person name="Ivanova N."/>
            <person name="Markowitz V."/>
            <person name="Cheng J.-F."/>
            <person name="Hugenholtz P."/>
            <person name="Woyke T."/>
            <person name="Wu D."/>
            <person name="Gronow S."/>
            <person name="Wellnitz S."/>
            <person name="Brambilla E."/>
            <person name="Klenk H.-P."/>
            <person name="Eisen J.A."/>
        </authorList>
    </citation>
    <scope>NUCLEOTIDE SEQUENCE [LARGE SCALE GENOMIC DNA]</scope>
    <source>
        <strain evidence="1 2">DSM 2985</strain>
    </source>
</reference>
<keyword evidence="2" id="KW-1185">Reference proteome</keyword>
<name>H7EP03_9SPIR</name>
<dbReference type="SUPFAM" id="SSF55874">
    <property type="entry name" value="ATPase domain of HSP90 chaperone/DNA topoisomerase II/histidine kinase"/>
    <property type="match status" value="1"/>
</dbReference>
<gene>
    <name evidence="1" type="ORF">TresaDRAFT_0109</name>
</gene>
<dbReference type="EMBL" id="AGRW01000054">
    <property type="protein sequence ID" value="EIC00636.1"/>
    <property type="molecule type" value="Genomic_DNA"/>
</dbReference>
<dbReference type="InterPro" id="IPR036890">
    <property type="entry name" value="HATPase_C_sf"/>
</dbReference>
<keyword evidence="1" id="KW-0067">ATP-binding</keyword>
<protein>
    <submittedName>
        <fullName evidence="1">ATP-binding region, ATPase-like protein</fullName>
    </submittedName>
</protein>
<sequence length="256" mass="29116">MFFEHISVQLCEWFGANMSAVLGAILDKLSTNSITITSDNSKIIEILRKNTFLANYGYPVFPDTNHTTIKYLKLKASDSRYFGDYVMNELLSKQDFPNMSEGLKQKIFESIYEIFVNAQMHSRTEFIYTCGQFFPNKNEIEFTIVDSGIGFKKKIVEQFGLPVNSIQAIRWALVNGNTTKQDAPGGIGLAILTDFIKMNKGKFQIVSDDGFYEVGETVSSKILQYSFPGTVVNMKFRTDDTNSYRLDSENDDFDIF</sequence>
<dbReference type="STRING" id="907348.TresaDRAFT_0109"/>
<comment type="caution">
    <text evidence="1">The sequence shown here is derived from an EMBL/GenBank/DDBJ whole genome shotgun (WGS) entry which is preliminary data.</text>
</comment>
<evidence type="ECO:0000313" key="1">
    <source>
        <dbReference type="EMBL" id="EIC00636.1"/>
    </source>
</evidence>
<dbReference type="Proteomes" id="UP000003571">
    <property type="component" value="Unassembled WGS sequence"/>
</dbReference>
<organism evidence="1 2">
    <name type="scientific">Treponema saccharophilum DSM 2985</name>
    <dbReference type="NCBI Taxonomy" id="907348"/>
    <lineage>
        <taxon>Bacteria</taxon>
        <taxon>Pseudomonadati</taxon>
        <taxon>Spirochaetota</taxon>
        <taxon>Spirochaetia</taxon>
        <taxon>Spirochaetales</taxon>
        <taxon>Treponemataceae</taxon>
        <taxon>Treponema</taxon>
    </lineage>
</organism>
<proteinExistence type="predicted"/>
<dbReference type="AlphaFoldDB" id="H7EP03"/>